<name>A0A0F9RBU3_9ZZZZ</name>
<feature type="compositionally biased region" description="Basic residues" evidence="1">
    <location>
        <begin position="134"/>
        <end position="147"/>
    </location>
</feature>
<dbReference type="InterPro" id="IPR057378">
    <property type="entry name" value="Pre_tape_measure"/>
</dbReference>
<comment type="caution">
    <text evidence="2">The sequence shown here is derived from an EMBL/GenBank/DDBJ whole genome shotgun (WGS) entry which is preliminary data.</text>
</comment>
<feature type="region of interest" description="Disordered" evidence="1">
    <location>
        <begin position="125"/>
        <end position="147"/>
    </location>
</feature>
<evidence type="ECO:0000256" key="1">
    <source>
        <dbReference type="SAM" id="MobiDB-lite"/>
    </source>
</evidence>
<dbReference type="Pfam" id="PF23789">
    <property type="entry name" value="Pre_tape_measure"/>
    <property type="match status" value="1"/>
</dbReference>
<evidence type="ECO:0000313" key="2">
    <source>
        <dbReference type="EMBL" id="KKN46887.1"/>
    </source>
</evidence>
<proteinExistence type="predicted"/>
<accession>A0A0F9RBU3</accession>
<dbReference type="AlphaFoldDB" id="A0A0F9RBU3"/>
<reference evidence="2" key="1">
    <citation type="journal article" date="2015" name="Nature">
        <title>Complex archaea that bridge the gap between prokaryotes and eukaryotes.</title>
        <authorList>
            <person name="Spang A."/>
            <person name="Saw J.H."/>
            <person name="Jorgensen S.L."/>
            <person name="Zaremba-Niedzwiedzka K."/>
            <person name="Martijn J."/>
            <person name="Lind A.E."/>
            <person name="van Eijk R."/>
            <person name="Schleper C."/>
            <person name="Guy L."/>
            <person name="Ettema T.J."/>
        </authorList>
    </citation>
    <scope>NUCLEOTIDE SEQUENCE</scope>
</reference>
<dbReference type="EMBL" id="LAZR01001307">
    <property type="protein sequence ID" value="KKN46887.1"/>
    <property type="molecule type" value="Genomic_DNA"/>
</dbReference>
<organism evidence="2">
    <name type="scientific">marine sediment metagenome</name>
    <dbReference type="NCBI Taxonomy" id="412755"/>
    <lineage>
        <taxon>unclassified sequences</taxon>
        <taxon>metagenomes</taxon>
        <taxon>ecological metagenomes</taxon>
    </lineage>
</organism>
<protein>
    <submittedName>
        <fullName evidence="2">Uncharacterized protein</fullName>
    </submittedName>
</protein>
<gene>
    <name evidence="2" type="ORF">LCGC14_0668540</name>
</gene>
<sequence length="147" mass="15498">MVGLIDIAPAVETVPVGDKDVAVYGVSVHGIADLLRRFPELSKLFTGKLDKPEHLIDLGPDIVVAIIAAGTGAPGDNAAEDVARRLGVEVQIAFLDAILRLTMPGGLGPFAERLARLGVLFGVEDDKPGAAPSGKKRASRSRKRLKR</sequence>